<gene>
    <name evidence="1" type="ORF">ANN_00385</name>
</gene>
<proteinExistence type="predicted"/>
<name>A0ABQ8TQM3_PERAM</name>
<evidence type="ECO:0000313" key="2">
    <source>
        <dbReference type="Proteomes" id="UP001148838"/>
    </source>
</evidence>
<dbReference type="EMBL" id="JAJSOF020000003">
    <property type="protein sequence ID" value="KAJ4448993.1"/>
    <property type="molecule type" value="Genomic_DNA"/>
</dbReference>
<evidence type="ECO:0000313" key="1">
    <source>
        <dbReference type="EMBL" id="KAJ4448993.1"/>
    </source>
</evidence>
<dbReference type="Proteomes" id="UP001148838">
    <property type="component" value="Unassembled WGS sequence"/>
</dbReference>
<protein>
    <submittedName>
        <fullName evidence="1">Uncharacterized protein</fullName>
    </submittedName>
</protein>
<comment type="caution">
    <text evidence="1">The sequence shown here is derived from an EMBL/GenBank/DDBJ whole genome shotgun (WGS) entry which is preliminary data.</text>
</comment>
<sequence>MSYMEELDQRRLSQERSTWTCCSCKSFPGYSFNKMVLHPTGRWMSGAHSRVLDRARWTPELDSTFS</sequence>
<accession>A0ABQ8TQM3</accession>
<keyword evidence="2" id="KW-1185">Reference proteome</keyword>
<reference evidence="1 2" key="1">
    <citation type="journal article" date="2022" name="Allergy">
        <title>Genome assembly and annotation of Periplaneta americana reveal a comprehensive cockroach allergen profile.</title>
        <authorList>
            <person name="Wang L."/>
            <person name="Xiong Q."/>
            <person name="Saelim N."/>
            <person name="Wang L."/>
            <person name="Nong W."/>
            <person name="Wan A.T."/>
            <person name="Shi M."/>
            <person name="Liu X."/>
            <person name="Cao Q."/>
            <person name="Hui J.H.L."/>
            <person name="Sookrung N."/>
            <person name="Leung T.F."/>
            <person name="Tungtrongchitr A."/>
            <person name="Tsui S.K.W."/>
        </authorList>
    </citation>
    <scope>NUCLEOTIDE SEQUENCE [LARGE SCALE GENOMIC DNA]</scope>
    <source>
        <strain evidence="1">PWHHKU_190912</strain>
    </source>
</reference>
<organism evidence="1 2">
    <name type="scientific">Periplaneta americana</name>
    <name type="common">American cockroach</name>
    <name type="synonym">Blatta americana</name>
    <dbReference type="NCBI Taxonomy" id="6978"/>
    <lineage>
        <taxon>Eukaryota</taxon>
        <taxon>Metazoa</taxon>
        <taxon>Ecdysozoa</taxon>
        <taxon>Arthropoda</taxon>
        <taxon>Hexapoda</taxon>
        <taxon>Insecta</taxon>
        <taxon>Pterygota</taxon>
        <taxon>Neoptera</taxon>
        <taxon>Polyneoptera</taxon>
        <taxon>Dictyoptera</taxon>
        <taxon>Blattodea</taxon>
        <taxon>Blattoidea</taxon>
        <taxon>Blattidae</taxon>
        <taxon>Blattinae</taxon>
        <taxon>Periplaneta</taxon>
    </lineage>
</organism>